<dbReference type="GO" id="GO:0006826">
    <property type="term" value="P:iron ion transport"/>
    <property type="evidence" value="ECO:0007669"/>
    <property type="project" value="UniProtKB-KW"/>
</dbReference>
<keyword evidence="7" id="KW-0406">Ion transport</keyword>
<organism evidence="15 16">
    <name type="scientific">Hymenobacter edaphi</name>
    <dbReference type="NCBI Taxonomy" id="2211146"/>
    <lineage>
        <taxon>Bacteria</taxon>
        <taxon>Pseudomonadati</taxon>
        <taxon>Bacteroidota</taxon>
        <taxon>Cytophagia</taxon>
        <taxon>Cytophagales</taxon>
        <taxon>Hymenobacteraceae</taxon>
        <taxon>Hymenobacter</taxon>
    </lineage>
</organism>
<name>A0A328BW93_9BACT</name>
<dbReference type="OrthoDB" id="9782587at2"/>
<keyword evidence="10 11" id="KW-0998">Cell outer membrane</keyword>
<dbReference type="SUPFAM" id="SSF49464">
    <property type="entry name" value="Carboxypeptidase regulatory domain-like"/>
    <property type="match status" value="1"/>
</dbReference>
<comment type="subcellular location">
    <subcellularLocation>
        <location evidence="1 11">Cell outer membrane</location>
        <topology evidence="1 11">Multi-pass membrane protein</topology>
    </subcellularLocation>
</comment>
<evidence type="ECO:0000256" key="2">
    <source>
        <dbReference type="ARBA" id="ARBA00022448"/>
    </source>
</evidence>
<evidence type="ECO:0000256" key="9">
    <source>
        <dbReference type="ARBA" id="ARBA00023136"/>
    </source>
</evidence>
<dbReference type="PANTHER" id="PTHR32552:SF81">
    <property type="entry name" value="TONB-DEPENDENT OUTER MEMBRANE RECEPTOR"/>
    <property type="match status" value="1"/>
</dbReference>
<keyword evidence="4" id="KW-0410">Iron transport</keyword>
<evidence type="ECO:0000256" key="5">
    <source>
        <dbReference type="ARBA" id="ARBA00022692"/>
    </source>
</evidence>
<comment type="caution">
    <text evidence="15">The sequence shown here is derived from an EMBL/GenBank/DDBJ whole genome shotgun (WGS) entry which is preliminary data.</text>
</comment>
<keyword evidence="3 11" id="KW-1134">Transmembrane beta strand</keyword>
<evidence type="ECO:0000259" key="14">
    <source>
        <dbReference type="Pfam" id="PF07715"/>
    </source>
</evidence>
<evidence type="ECO:0000313" key="16">
    <source>
        <dbReference type="Proteomes" id="UP000248553"/>
    </source>
</evidence>
<dbReference type="PROSITE" id="PS52016">
    <property type="entry name" value="TONB_DEPENDENT_REC_3"/>
    <property type="match status" value="1"/>
</dbReference>
<comment type="similarity">
    <text evidence="11 12">Belongs to the TonB-dependent receptor family.</text>
</comment>
<dbReference type="EMBL" id="QHKM01000001">
    <property type="protein sequence ID" value="RAK70781.1"/>
    <property type="molecule type" value="Genomic_DNA"/>
</dbReference>
<dbReference type="InterPro" id="IPR000531">
    <property type="entry name" value="Beta-barrel_TonB"/>
</dbReference>
<keyword evidence="2 11" id="KW-0813">Transport</keyword>
<dbReference type="InterPro" id="IPR008969">
    <property type="entry name" value="CarboxyPept-like_regulatory"/>
</dbReference>
<evidence type="ECO:0000256" key="1">
    <source>
        <dbReference type="ARBA" id="ARBA00004571"/>
    </source>
</evidence>
<evidence type="ECO:0000256" key="4">
    <source>
        <dbReference type="ARBA" id="ARBA00022496"/>
    </source>
</evidence>
<dbReference type="Pfam" id="PF00593">
    <property type="entry name" value="TonB_dep_Rec_b-barrel"/>
    <property type="match status" value="1"/>
</dbReference>
<evidence type="ECO:0000256" key="6">
    <source>
        <dbReference type="ARBA" id="ARBA00023004"/>
    </source>
</evidence>
<dbReference type="Pfam" id="PF07715">
    <property type="entry name" value="Plug"/>
    <property type="match status" value="1"/>
</dbReference>
<dbReference type="InterPro" id="IPR036942">
    <property type="entry name" value="Beta-barrel_TonB_sf"/>
</dbReference>
<dbReference type="InterPro" id="IPR039426">
    <property type="entry name" value="TonB-dep_rcpt-like"/>
</dbReference>
<keyword evidence="16" id="KW-1185">Reference proteome</keyword>
<dbReference type="GO" id="GO:0009279">
    <property type="term" value="C:cell outer membrane"/>
    <property type="evidence" value="ECO:0007669"/>
    <property type="project" value="UniProtKB-SubCell"/>
</dbReference>
<dbReference type="InterPro" id="IPR037066">
    <property type="entry name" value="Plug_dom_sf"/>
</dbReference>
<dbReference type="PANTHER" id="PTHR32552">
    <property type="entry name" value="FERRICHROME IRON RECEPTOR-RELATED"/>
    <property type="match status" value="1"/>
</dbReference>
<dbReference type="CDD" id="cd01347">
    <property type="entry name" value="ligand_gated_channel"/>
    <property type="match status" value="1"/>
</dbReference>
<feature type="domain" description="TonB-dependent receptor-like beta-barrel" evidence="13">
    <location>
        <begin position="297"/>
        <end position="758"/>
    </location>
</feature>
<dbReference type="AlphaFoldDB" id="A0A328BW93"/>
<evidence type="ECO:0000256" key="8">
    <source>
        <dbReference type="ARBA" id="ARBA00023077"/>
    </source>
</evidence>
<dbReference type="Gene3D" id="2.170.130.10">
    <property type="entry name" value="TonB-dependent receptor, plug domain"/>
    <property type="match status" value="1"/>
</dbReference>
<keyword evidence="8 12" id="KW-0798">TonB box</keyword>
<dbReference type="Pfam" id="PF13715">
    <property type="entry name" value="CarbopepD_reg_2"/>
    <property type="match status" value="1"/>
</dbReference>
<dbReference type="Proteomes" id="UP000248553">
    <property type="component" value="Unassembled WGS sequence"/>
</dbReference>
<sequence>MFPLLLVALGGGPAAWAQQPVCAGRVFDAATKEPLIGATVRTPDGATGAVTDASGQFSLPIASPALVVSAVGYQPQTVTAGSSAPLRVALLPAVQDLQPVVVTASREAQLRTDAPVAISKLASSVIQDTKPTLLAELVNKVPGVVMLNYGNEQHAMSIRQPMGTAAYFLYLEDGIPLRPMGVFNHNALLETNPLAISSIEVVKGPASSLYGPEAVGGALNVLTKRPTSVPTASVGVQGDQYGYRRVQAAGGGMISAKLGAYASGYVARQRNSWLASSDYDKAALNARVEYAPGPRLRLTAAGAVNDYDSQTSSAVDSAAYYRREYSSTSDFTYRQAYALRARLTAEQQWTQRQSTSLTGYFRDNALGQNPSYGIRWNPTASATNDPTKARGEVNVSRFRSYGLLAQHSVRWQWLDSRLLAGTSLDYSPTRYEAHQLDLAARLRPGGRSVEQYAVVAERPDLPLADYATDLVSSAVYAQLDVHPLRRLQLTLGGRFDRLSFDYRNRLDQSRGTKAYQQATPKIGLTYDLGRGRGLYANYSRGFAPPGLTAIFRKRPGTGVTTGGVSVPADFYYNLTPARFRNREVGGWAALLSGKVYVDVALYQLDGRNELLSIRQPDGSTDYQSAGKTLHRGVEYGLTWKPTAELLFRVGGTNAVHRFEQFVLSTNANDAVQNVNGRDMPQAPRWVANAELTYKPTWLPGLRAAVEYQRIGPWYQDQVQRVRYDDRTLFGARGVSLLNARAGYSWRETAEVFVNVLNVTDELYANAATRGNARPDRTTYTPGAPRTVSLGVQYNFVGKK</sequence>
<keyword evidence="15" id="KW-0675">Receptor</keyword>
<gene>
    <name evidence="15" type="ORF">DLM85_07215</name>
</gene>
<keyword evidence="9 11" id="KW-0472">Membrane</keyword>
<dbReference type="Gene3D" id="2.60.40.1120">
    <property type="entry name" value="Carboxypeptidase-like, regulatory domain"/>
    <property type="match status" value="1"/>
</dbReference>
<dbReference type="InterPro" id="IPR012910">
    <property type="entry name" value="Plug_dom"/>
</dbReference>
<evidence type="ECO:0000256" key="10">
    <source>
        <dbReference type="ARBA" id="ARBA00023237"/>
    </source>
</evidence>
<evidence type="ECO:0000256" key="12">
    <source>
        <dbReference type="RuleBase" id="RU003357"/>
    </source>
</evidence>
<evidence type="ECO:0000256" key="7">
    <source>
        <dbReference type="ARBA" id="ARBA00023065"/>
    </source>
</evidence>
<proteinExistence type="inferred from homology"/>
<dbReference type="SUPFAM" id="SSF56935">
    <property type="entry name" value="Porins"/>
    <property type="match status" value="1"/>
</dbReference>
<keyword evidence="6" id="KW-0408">Iron</keyword>
<protein>
    <submittedName>
        <fullName evidence="15">TonB-dependent receptor</fullName>
    </submittedName>
</protein>
<keyword evidence="5 11" id="KW-0812">Transmembrane</keyword>
<dbReference type="Gene3D" id="2.40.170.20">
    <property type="entry name" value="TonB-dependent receptor, beta-barrel domain"/>
    <property type="match status" value="1"/>
</dbReference>
<evidence type="ECO:0000256" key="11">
    <source>
        <dbReference type="PROSITE-ProRule" id="PRU01360"/>
    </source>
</evidence>
<evidence type="ECO:0000256" key="3">
    <source>
        <dbReference type="ARBA" id="ARBA00022452"/>
    </source>
</evidence>
<evidence type="ECO:0000259" key="13">
    <source>
        <dbReference type="Pfam" id="PF00593"/>
    </source>
</evidence>
<reference evidence="16" key="1">
    <citation type="submission" date="2018-05" db="EMBL/GenBank/DDBJ databases">
        <authorList>
            <person name="Nie L."/>
        </authorList>
    </citation>
    <scope>NUCLEOTIDE SEQUENCE [LARGE SCALE GENOMIC DNA]</scope>
    <source>
        <strain evidence="16">NL</strain>
    </source>
</reference>
<feature type="domain" description="TonB-dependent receptor plug" evidence="14">
    <location>
        <begin position="113"/>
        <end position="218"/>
    </location>
</feature>
<accession>A0A328BW93</accession>
<evidence type="ECO:0000313" key="15">
    <source>
        <dbReference type="EMBL" id="RAK70781.1"/>
    </source>
</evidence>